<evidence type="ECO:0000256" key="1">
    <source>
        <dbReference type="ARBA" id="ARBA00010617"/>
    </source>
</evidence>
<comment type="caution">
    <text evidence="3">The sequence shown here is derived from an EMBL/GenBank/DDBJ whole genome shotgun (WGS) entry which is preliminary data.</text>
</comment>
<keyword evidence="2" id="KW-0408">Iron</keyword>
<proteinExistence type="inferred from homology"/>
<dbReference type="PANTHER" id="PTHR46696">
    <property type="entry name" value="P450, PUTATIVE (EUROFUNG)-RELATED"/>
    <property type="match status" value="1"/>
</dbReference>
<dbReference type="PRINTS" id="PR00359">
    <property type="entry name" value="BP450"/>
</dbReference>
<dbReference type="PRINTS" id="PR00385">
    <property type="entry name" value="P450"/>
</dbReference>
<gene>
    <name evidence="3" type="ORF">GCM10010405_51200</name>
</gene>
<evidence type="ECO:0000313" key="4">
    <source>
        <dbReference type="Proteomes" id="UP001501638"/>
    </source>
</evidence>
<protein>
    <submittedName>
        <fullName evidence="3">Cytochrome P450</fullName>
    </submittedName>
</protein>
<keyword evidence="2" id="KW-0560">Oxidoreductase</keyword>
<keyword evidence="4" id="KW-1185">Reference proteome</keyword>
<dbReference type="InterPro" id="IPR036396">
    <property type="entry name" value="Cyt_P450_sf"/>
</dbReference>
<reference evidence="4" key="1">
    <citation type="journal article" date="2019" name="Int. J. Syst. Evol. Microbiol.">
        <title>The Global Catalogue of Microorganisms (GCM) 10K type strain sequencing project: providing services to taxonomists for standard genome sequencing and annotation.</title>
        <authorList>
            <consortium name="The Broad Institute Genomics Platform"/>
            <consortium name="The Broad Institute Genome Sequencing Center for Infectious Disease"/>
            <person name="Wu L."/>
            <person name="Ma J."/>
        </authorList>
    </citation>
    <scope>NUCLEOTIDE SEQUENCE [LARGE SCALE GENOMIC DNA]</scope>
    <source>
        <strain evidence="4">JCM 6305</strain>
    </source>
</reference>
<keyword evidence="2" id="KW-0479">Metal-binding</keyword>
<name>A0ABP5XMV9_9ACTN</name>
<accession>A0ABP5XMV9</accession>
<keyword evidence="2" id="KW-0503">Monooxygenase</keyword>
<dbReference type="SUPFAM" id="SSF48264">
    <property type="entry name" value="Cytochrome P450"/>
    <property type="match status" value="1"/>
</dbReference>
<dbReference type="InterPro" id="IPR017972">
    <property type="entry name" value="Cyt_P450_CS"/>
</dbReference>
<comment type="similarity">
    <text evidence="1 2">Belongs to the cytochrome P450 family.</text>
</comment>
<dbReference type="InterPro" id="IPR002397">
    <property type="entry name" value="Cyt_P450_B"/>
</dbReference>
<dbReference type="PANTHER" id="PTHR46696:SF1">
    <property type="entry name" value="CYTOCHROME P450 YJIB-RELATED"/>
    <property type="match status" value="1"/>
</dbReference>
<dbReference type="EMBL" id="BAAASZ010000035">
    <property type="protein sequence ID" value="GAA2460588.1"/>
    <property type="molecule type" value="Genomic_DNA"/>
</dbReference>
<evidence type="ECO:0000256" key="2">
    <source>
        <dbReference type="RuleBase" id="RU000461"/>
    </source>
</evidence>
<dbReference type="InterPro" id="IPR001128">
    <property type="entry name" value="Cyt_P450"/>
</dbReference>
<dbReference type="Gene3D" id="1.10.630.10">
    <property type="entry name" value="Cytochrome P450"/>
    <property type="match status" value="1"/>
</dbReference>
<sequence>MIRKCPYAAESSPQDDPCADYLRLSEGPAVLREDVLDVWVVTGFNEVTALLRNPAMSSAWPAHANTTLHDGSISLEGPTRTDDTVRRWFMFNDGDQHMKLRRLVAPLFSAQQLAAFQPHIEDLVTRLLDGKHDRLDIVKDVSVPLSSGVICRLLGMPGEVARSLAEWGQDIAALLYADYLPEVVERGHRALRGLEGVVREALARPELPDDSGLGLLRRARLAGEIDERDILSVASLLVYAGFETTSVFIGKAVRSALHADLWSQLGGPGNASMVEELLRFDTSVRQVARVAMSDVVIGGHRIAEGELVLLMLGAANRDGEVFDEPDHLLEERRIRRHLAFGQGPHYCLGAGLARLEVQIVLRQLVAKWDAVELVTAPVVKRHFGVPVLESLEIRPVRTRASTSR</sequence>
<keyword evidence="2" id="KW-0349">Heme</keyword>
<dbReference type="Pfam" id="PF00067">
    <property type="entry name" value="p450"/>
    <property type="match status" value="1"/>
</dbReference>
<dbReference type="PROSITE" id="PS00086">
    <property type="entry name" value="CYTOCHROME_P450"/>
    <property type="match status" value="1"/>
</dbReference>
<dbReference type="Proteomes" id="UP001501638">
    <property type="component" value="Unassembled WGS sequence"/>
</dbReference>
<evidence type="ECO:0000313" key="3">
    <source>
        <dbReference type="EMBL" id="GAA2460588.1"/>
    </source>
</evidence>
<organism evidence="3 4">
    <name type="scientific">Streptomyces macrosporus</name>
    <dbReference type="NCBI Taxonomy" id="44032"/>
    <lineage>
        <taxon>Bacteria</taxon>
        <taxon>Bacillati</taxon>
        <taxon>Actinomycetota</taxon>
        <taxon>Actinomycetes</taxon>
        <taxon>Kitasatosporales</taxon>
        <taxon>Streptomycetaceae</taxon>
        <taxon>Streptomyces</taxon>
    </lineage>
</organism>